<keyword evidence="8" id="KW-1185">Reference proteome</keyword>
<evidence type="ECO:0000256" key="6">
    <source>
        <dbReference type="SAM" id="Phobius"/>
    </source>
</evidence>
<protein>
    <submittedName>
        <fullName evidence="7">Cytochrome c oxidase assembly protein</fullName>
    </submittedName>
</protein>
<evidence type="ECO:0000256" key="1">
    <source>
        <dbReference type="ARBA" id="ARBA00004651"/>
    </source>
</evidence>
<evidence type="ECO:0000313" key="7">
    <source>
        <dbReference type="EMBL" id="RMH92691.1"/>
    </source>
</evidence>
<dbReference type="InterPro" id="IPR019108">
    <property type="entry name" value="Caa3_assmbl_CtaG-rel"/>
</dbReference>
<keyword evidence="4 6" id="KW-1133">Transmembrane helix</keyword>
<feature type="transmembrane region" description="Helical" evidence="6">
    <location>
        <begin position="107"/>
        <end position="124"/>
    </location>
</feature>
<keyword evidence="3 6" id="KW-0812">Transmembrane</keyword>
<dbReference type="Pfam" id="PF09678">
    <property type="entry name" value="Caa3_CtaG"/>
    <property type="match status" value="1"/>
</dbReference>
<name>A0A3M2HSG1_9GAMM</name>
<proteinExistence type="predicted"/>
<dbReference type="AlphaFoldDB" id="A0A3M2HSG1"/>
<keyword evidence="2" id="KW-1003">Cell membrane</keyword>
<evidence type="ECO:0000256" key="5">
    <source>
        <dbReference type="ARBA" id="ARBA00023136"/>
    </source>
</evidence>
<organism evidence="7 8">
    <name type="scientific">Stutzerimonas zhaodongensis</name>
    <dbReference type="NCBI Taxonomy" id="1176257"/>
    <lineage>
        <taxon>Bacteria</taxon>
        <taxon>Pseudomonadati</taxon>
        <taxon>Pseudomonadota</taxon>
        <taxon>Gammaproteobacteria</taxon>
        <taxon>Pseudomonadales</taxon>
        <taxon>Pseudomonadaceae</taxon>
        <taxon>Stutzerimonas</taxon>
    </lineage>
</organism>
<evidence type="ECO:0000256" key="2">
    <source>
        <dbReference type="ARBA" id="ARBA00022475"/>
    </source>
</evidence>
<feature type="transmembrane region" description="Helical" evidence="6">
    <location>
        <begin position="178"/>
        <end position="201"/>
    </location>
</feature>
<accession>A0A3M2HSG1</accession>
<dbReference type="GO" id="GO:0005886">
    <property type="term" value="C:plasma membrane"/>
    <property type="evidence" value="ECO:0007669"/>
    <property type="project" value="UniProtKB-SubCell"/>
</dbReference>
<evidence type="ECO:0000256" key="3">
    <source>
        <dbReference type="ARBA" id="ARBA00022692"/>
    </source>
</evidence>
<reference evidence="7 8" key="1">
    <citation type="submission" date="2018-10" db="EMBL/GenBank/DDBJ databases">
        <title>Pseudomonas zhaodongensis NEAU-ST5-21(T) genome.</title>
        <authorList>
            <person name="Peng J."/>
            <person name="Liu Z.-P."/>
        </authorList>
    </citation>
    <scope>NUCLEOTIDE SEQUENCE [LARGE SCALE GENOMIC DNA]</scope>
    <source>
        <strain evidence="7 8">NEAU-ST5-21</strain>
    </source>
</reference>
<comment type="caution">
    <text evidence="7">The sequence shown here is derived from an EMBL/GenBank/DDBJ whole genome shotgun (WGS) entry which is preliminary data.</text>
</comment>
<evidence type="ECO:0000313" key="8">
    <source>
        <dbReference type="Proteomes" id="UP000269774"/>
    </source>
</evidence>
<feature type="transmembrane region" description="Helical" evidence="6">
    <location>
        <begin position="68"/>
        <end position="87"/>
    </location>
</feature>
<keyword evidence="5 6" id="KW-0472">Membrane</keyword>
<evidence type="ECO:0000256" key="4">
    <source>
        <dbReference type="ARBA" id="ARBA00022989"/>
    </source>
</evidence>
<gene>
    <name evidence="7" type="ORF">EA797_00665</name>
</gene>
<feature type="transmembrane region" description="Helical" evidence="6">
    <location>
        <begin position="39"/>
        <end position="56"/>
    </location>
</feature>
<dbReference type="Proteomes" id="UP000269774">
    <property type="component" value="Unassembled WGS sequence"/>
</dbReference>
<dbReference type="OrthoDB" id="9808789at2"/>
<comment type="subcellular location">
    <subcellularLocation>
        <location evidence="1">Cell membrane</location>
        <topology evidence="1">Multi-pass membrane protein</topology>
    </subcellularLocation>
</comment>
<sequence length="211" mass="22293">MRMIWRPLSLMLGLATLAAVWLGPLPAMADQLFVCHMVMHVMVVAVAAPLLAIGIAGGRMDVSSRIPVLFSPILASVVELFVVWAWHVPALHHTARTSLAAQVLEQASYLVVGLLVWLAAFGSVRHQRPLAGIAGLLLTSMHMTLLGVLLAMSGKVLFEHTGSALAGLSPLEDQQMGGVIMLIFGGTAYLLGGLCLLAGLLRDKSETVTAG</sequence>
<dbReference type="EMBL" id="RFFM01000001">
    <property type="protein sequence ID" value="RMH92691.1"/>
    <property type="molecule type" value="Genomic_DNA"/>
</dbReference>
<feature type="transmembrane region" description="Helical" evidence="6">
    <location>
        <begin position="136"/>
        <end position="158"/>
    </location>
</feature>